<evidence type="ECO:0000313" key="3">
    <source>
        <dbReference type="Proteomes" id="UP000726170"/>
    </source>
</evidence>
<dbReference type="Proteomes" id="UP000726170">
    <property type="component" value="Unassembled WGS sequence"/>
</dbReference>
<evidence type="ECO:0000256" key="1">
    <source>
        <dbReference type="SAM" id="Coils"/>
    </source>
</evidence>
<keyword evidence="1" id="KW-0175">Coiled coil</keyword>
<proteinExistence type="predicted"/>
<keyword evidence="3" id="KW-1185">Reference proteome</keyword>
<accession>A0ABS6EG61</accession>
<organism evidence="2 3">
    <name type="scientific">Clostridium mobile</name>
    <dbReference type="NCBI Taxonomy" id="2841512"/>
    <lineage>
        <taxon>Bacteria</taxon>
        <taxon>Bacillati</taxon>
        <taxon>Bacillota</taxon>
        <taxon>Clostridia</taxon>
        <taxon>Eubacteriales</taxon>
        <taxon>Clostridiaceae</taxon>
        <taxon>Clostridium</taxon>
    </lineage>
</organism>
<sequence>MEKAIESLIALDQEVESNLEIKKRELIQRRDDISKKVEQMWKDAEEELNTLKNSKLEEYERKTNESRLTIKKELEEKSMQAKSKYKAIKTSLVEYSINYIINSSKGE</sequence>
<evidence type="ECO:0000313" key="2">
    <source>
        <dbReference type="EMBL" id="MBU5484018.1"/>
    </source>
</evidence>
<reference evidence="2 3" key="1">
    <citation type="submission" date="2021-06" db="EMBL/GenBank/DDBJ databases">
        <authorList>
            <person name="Sun Q."/>
            <person name="Li D."/>
        </authorList>
    </citation>
    <scope>NUCLEOTIDE SEQUENCE [LARGE SCALE GENOMIC DNA]</scope>
    <source>
        <strain evidence="2 3">MSJ-11</strain>
    </source>
</reference>
<comment type="caution">
    <text evidence="2">The sequence shown here is derived from an EMBL/GenBank/DDBJ whole genome shotgun (WGS) entry which is preliminary data.</text>
</comment>
<dbReference type="EMBL" id="JAHLQF010000002">
    <property type="protein sequence ID" value="MBU5484018.1"/>
    <property type="molecule type" value="Genomic_DNA"/>
</dbReference>
<gene>
    <name evidence="2" type="ORF">KQI86_06720</name>
</gene>
<dbReference type="RefSeq" id="WP_216438514.1">
    <property type="nucleotide sequence ID" value="NZ_JAHLQF010000002.1"/>
</dbReference>
<feature type="coiled-coil region" evidence="1">
    <location>
        <begin position="34"/>
        <end position="91"/>
    </location>
</feature>
<protein>
    <submittedName>
        <fullName evidence="2">Uncharacterized protein</fullName>
    </submittedName>
</protein>
<name>A0ABS6EG61_9CLOT</name>